<gene>
    <name evidence="3" type="ORF">T265_03323</name>
</gene>
<dbReference type="STRING" id="6198.A0A074ZS06"/>
<dbReference type="InterPro" id="IPR018247">
    <property type="entry name" value="EF_Hand_1_Ca_BS"/>
</dbReference>
<dbReference type="AlphaFoldDB" id="A0A074ZS06"/>
<dbReference type="RefSeq" id="XP_009166048.1">
    <property type="nucleotide sequence ID" value="XM_009167784.1"/>
</dbReference>
<dbReference type="Pfam" id="PF13499">
    <property type="entry name" value="EF-hand_7"/>
    <property type="match status" value="1"/>
</dbReference>
<proteinExistence type="predicted"/>
<evidence type="ECO:0000259" key="2">
    <source>
        <dbReference type="PROSITE" id="PS50222"/>
    </source>
</evidence>
<keyword evidence="1" id="KW-0106">Calcium</keyword>
<dbReference type="PROSITE" id="PS50222">
    <property type="entry name" value="EF_HAND_2"/>
    <property type="match status" value="2"/>
</dbReference>
<dbReference type="InterPro" id="IPR011992">
    <property type="entry name" value="EF-hand-dom_pair"/>
</dbReference>
<dbReference type="Proteomes" id="UP000054324">
    <property type="component" value="Unassembled WGS sequence"/>
</dbReference>
<accession>A0A074ZS06</accession>
<dbReference type="EMBL" id="KL596665">
    <property type="protein sequence ID" value="KER30163.1"/>
    <property type="molecule type" value="Genomic_DNA"/>
</dbReference>
<dbReference type="KEGG" id="ovi:T265_03323"/>
<dbReference type="SUPFAM" id="SSF47473">
    <property type="entry name" value="EF-hand"/>
    <property type="match status" value="1"/>
</dbReference>
<dbReference type="GO" id="GO:0005509">
    <property type="term" value="F:calcium ion binding"/>
    <property type="evidence" value="ECO:0007669"/>
    <property type="project" value="InterPro"/>
</dbReference>
<evidence type="ECO:0000256" key="1">
    <source>
        <dbReference type="ARBA" id="ARBA00022837"/>
    </source>
</evidence>
<reference evidence="3 4" key="1">
    <citation type="submission" date="2013-11" db="EMBL/GenBank/DDBJ databases">
        <title>Opisthorchis viverrini - life in the bile duct.</title>
        <authorList>
            <person name="Young N.D."/>
            <person name="Nagarajan N."/>
            <person name="Lin S.J."/>
            <person name="Korhonen P.K."/>
            <person name="Jex A.R."/>
            <person name="Hall R.S."/>
            <person name="Safavi-Hemami H."/>
            <person name="Kaewkong W."/>
            <person name="Bertrand D."/>
            <person name="Gao S."/>
            <person name="Seet Q."/>
            <person name="Wongkham S."/>
            <person name="Teh B.T."/>
            <person name="Wongkham C."/>
            <person name="Intapan P.M."/>
            <person name="Maleewong W."/>
            <person name="Yang X."/>
            <person name="Hu M."/>
            <person name="Wang Z."/>
            <person name="Hofmann A."/>
            <person name="Sternberg P.W."/>
            <person name="Tan P."/>
            <person name="Wang J."/>
            <person name="Gasser R.B."/>
        </authorList>
    </citation>
    <scope>NUCLEOTIDE SEQUENCE [LARGE SCALE GENOMIC DNA]</scope>
</reference>
<dbReference type="PROSITE" id="PS00018">
    <property type="entry name" value="EF_HAND_1"/>
    <property type="match status" value="2"/>
</dbReference>
<dbReference type="GeneID" id="20317510"/>
<feature type="domain" description="EF-hand" evidence="2">
    <location>
        <begin position="6"/>
        <end position="41"/>
    </location>
</feature>
<dbReference type="CTD" id="20317510"/>
<dbReference type="SMART" id="SM00054">
    <property type="entry name" value="EFh"/>
    <property type="match status" value="2"/>
</dbReference>
<evidence type="ECO:0000313" key="3">
    <source>
        <dbReference type="EMBL" id="KER30163.1"/>
    </source>
</evidence>
<sequence length="119" mass="14015">MTRKFLDKASLEKRFRELDSDGSGWLSKEEYTKEVERMGYPASLAQASFLITLNSGARWTWRDQTCQTLVFMRVFDKDNDGQVTMTEFITSLMNVQRVSYMFVRSYAVFHFLYACDEDE</sequence>
<dbReference type="InterPro" id="IPR002048">
    <property type="entry name" value="EF_hand_dom"/>
</dbReference>
<name>A0A074ZS06_OPIVI</name>
<protein>
    <recommendedName>
        <fullName evidence="2">EF-hand domain-containing protein</fullName>
    </recommendedName>
</protein>
<dbReference type="OrthoDB" id="293868at2759"/>
<evidence type="ECO:0000313" key="4">
    <source>
        <dbReference type="Proteomes" id="UP000054324"/>
    </source>
</evidence>
<feature type="domain" description="EF-hand" evidence="2">
    <location>
        <begin position="71"/>
        <end position="98"/>
    </location>
</feature>
<organism evidence="3 4">
    <name type="scientific">Opisthorchis viverrini</name>
    <name type="common">Southeast Asian liver fluke</name>
    <dbReference type="NCBI Taxonomy" id="6198"/>
    <lineage>
        <taxon>Eukaryota</taxon>
        <taxon>Metazoa</taxon>
        <taxon>Spiralia</taxon>
        <taxon>Lophotrochozoa</taxon>
        <taxon>Platyhelminthes</taxon>
        <taxon>Trematoda</taxon>
        <taxon>Digenea</taxon>
        <taxon>Opisthorchiida</taxon>
        <taxon>Opisthorchiata</taxon>
        <taxon>Opisthorchiidae</taxon>
        <taxon>Opisthorchis</taxon>
    </lineage>
</organism>
<keyword evidence="4" id="KW-1185">Reference proteome</keyword>
<dbReference type="Gene3D" id="1.10.238.10">
    <property type="entry name" value="EF-hand"/>
    <property type="match status" value="1"/>
</dbReference>